<sequence length="118" mass="12691">MNVKILPTQIHGVLDYLASGVNLAFPRLLGLYDAPWATIVPRIDGVAGVGYSLVTDYELGVLKALPMPAHLALDAAKGLFMALSPWLFGFAKNGTRYWLPHVLMGTADVVAAVATRTR</sequence>
<dbReference type="AlphaFoldDB" id="A0A6J4QBV5"/>
<reference evidence="2" key="1">
    <citation type="submission" date="2020-02" db="EMBL/GenBank/DDBJ databases">
        <authorList>
            <person name="Meier V. D."/>
        </authorList>
    </citation>
    <scope>NUCLEOTIDE SEQUENCE</scope>
    <source>
        <strain evidence="2">AVDCRST_MAG55</strain>
    </source>
</reference>
<accession>A0A6J4QBV5</accession>
<dbReference type="InterPro" id="IPR005530">
    <property type="entry name" value="SPW"/>
</dbReference>
<proteinExistence type="predicted"/>
<dbReference type="EMBL" id="CADCUZ010000159">
    <property type="protein sequence ID" value="CAA9437523.1"/>
    <property type="molecule type" value="Genomic_DNA"/>
</dbReference>
<name>A0A6J4QBV5_9ACTN</name>
<evidence type="ECO:0000313" key="2">
    <source>
        <dbReference type="EMBL" id="CAA9437523.1"/>
    </source>
</evidence>
<dbReference type="Pfam" id="PF03779">
    <property type="entry name" value="SPW"/>
    <property type="match status" value="1"/>
</dbReference>
<organism evidence="2">
    <name type="scientific">uncultured Rubrobacteraceae bacterium</name>
    <dbReference type="NCBI Taxonomy" id="349277"/>
    <lineage>
        <taxon>Bacteria</taxon>
        <taxon>Bacillati</taxon>
        <taxon>Actinomycetota</taxon>
        <taxon>Rubrobacteria</taxon>
        <taxon>Rubrobacterales</taxon>
        <taxon>Rubrobacteraceae</taxon>
        <taxon>environmental samples</taxon>
    </lineage>
</organism>
<evidence type="ECO:0000259" key="1">
    <source>
        <dbReference type="Pfam" id="PF03779"/>
    </source>
</evidence>
<gene>
    <name evidence="2" type="ORF">AVDCRST_MAG55-3144</name>
</gene>
<protein>
    <recommendedName>
        <fullName evidence="1">SPW repeat-containing integral membrane domain-containing protein</fullName>
    </recommendedName>
</protein>
<feature type="domain" description="SPW repeat-containing integral membrane" evidence="1">
    <location>
        <begin position="11"/>
        <end position="112"/>
    </location>
</feature>